<protein>
    <submittedName>
        <fullName evidence="2">Dihydrofolate reductase family protein</fullName>
    </submittedName>
</protein>
<evidence type="ECO:0000313" key="3">
    <source>
        <dbReference type="Proteomes" id="UP001612741"/>
    </source>
</evidence>
<dbReference type="Pfam" id="PF01872">
    <property type="entry name" value="RibD_C"/>
    <property type="match status" value="1"/>
</dbReference>
<dbReference type="InterPro" id="IPR024072">
    <property type="entry name" value="DHFR-like_dom_sf"/>
</dbReference>
<organism evidence="2 3">
    <name type="scientific">Nonomuraea typhae</name>
    <dbReference type="NCBI Taxonomy" id="2603600"/>
    <lineage>
        <taxon>Bacteria</taxon>
        <taxon>Bacillati</taxon>
        <taxon>Actinomycetota</taxon>
        <taxon>Actinomycetes</taxon>
        <taxon>Streptosporangiales</taxon>
        <taxon>Streptosporangiaceae</taxon>
        <taxon>Nonomuraea</taxon>
    </lineage>
</organism>
<dbReference type="SUPFAM" id="SSF53597">
    <property type="entry name" value="Dihydrofolate reductase-like"/>
    <property type="match status" value="1"/>
</dbReference>
<gene>
    <name evidence="2" type="ORF">ACIBG2_28070</name>
</gene>
<accession>A0ABW7YZB4</accession>
<dbReference type="InterPro" id="IPR002734">
    <property type="entry name" value="RibDG_C"/>
</dbReference>
<reference evidence="2 3" key="1">
    <citation type="submission" date="2024-10" db="EMBL/GenBank/DDBJ databases">
        <title>The Natural Products Discovery Center: Release of the First 8490 Sequenced Strains for Exploring Actinobacteria Biosynthetic Diversity.</title>
        <authorList>
            <person name="Kalkreuter E."/>
            <person name="Kautsar S.A."/>
            <person name="Yang D."/>
            <person name="Bader C.D."/>
            <person name="Teijaro C.N."/>
            <person name="Fluegel L."/>
            <person name="Davis C.M."/>
            <person name="Simpson J.R."/>
            <person name="Lauterbach L."/>
            <person name="Steele A.D."/>
            <person name="Gui C."/>
            <person name="Meng S."/>
            <person name="Li G."/>
            <person name="Viehrig K."/>
            <person name="Ye F."/>
            <person name="Su P."/>
            <person name="Kiefer A.F."/>
            <person name="Nichols A."/>
            <person name="Cepeda A.J."/>
            <person name="Yan W."/>
            <person name="Fan B."/>
            <person name="Jiang Y."/>
            <person name="Adhikari A."/>
            <person name="Zheng C.-J."/>
            <person name="Schuster L."/>
            <person name="Cowan T.M."/>
            <person name="Smanski M.J."/>
            <person name="Chevrette M.G."/>
            <person name="De Carvalho L.P.S."/>
            <person name="Shen B."/>
        </authorList>
    </citation>
    <scope>NUCLEOTIDE SEQUENCE [LARGE SCALE GENOMIC DNA]</scope>
    <source>
        <strain evidence="2 3">NPDC050545</strain>
    </source>
</reference>
<dbReference type="Proteomes" id="UP001612741">
    <property type="component" value="Unassembled WGS sequence"/>
</dbReference>
<evidence type="ECO:0000259" key="1">
    <source>
        <dbReference type="Pfam" id="PF01872"/>
    </source>
</evidence>
<name>A0ABW7YZB4_9ACTN</name>
<evidence type="ECO:0000313" key="2">
    <source>
        <dbReference type="EMBL" id="MFI6501264.1"/>
    </source>
</evidence>
<dbReference type="EMBL" id="JBITGY010000007">
    <property type="protein sequence ID" value="MFI6501264.1"/>
    <property type="molecule type" value="Genomic_DNA"/>
</dbReference>
<comment type="caution">
    <text evidence="2">The sequence shown here is derived from an EMBL/GenBank/DDBJ whole genome shotgun (WGS) entry which is preliminary data.</text>
</comment>
<dbReference type="InterPro" id="IPR050765">
    <property type="entry name" value="Riboflavin_Biosynth_HTPR"/>
</dbReference>
<dbReference type="PANTHER" id="PTHR38011">
    <property type="entry name" value="DIHYDROFOLATE REDUCTASE FAMILY PROTEIN (AFU_ORTHOLOGUE AFUA_8G06820)"/>
    <property type="match status" value="1"/>
</dbReference>
<dbReference type="Gene3D" id="3.40.430.10">
    <property type="entry name" value="Dihydrofolate Reductase, subunit A"/>
    <property type="match status" value="1"/>
</dbReference>
<sequence>MRKIISGLFVSLDGVVEAPDQWHFPYMNDEMIAAVGALQAEADTLLLGRTTYESFAAVWPHQSGPMADQLNAVRKLVVSGTLERADWNNSSLISGDVLGRIAELKGGPGGNISLTGSVTLTRTLLKAGLVDDLHLLVHPIALGAGLRLFDESTGRVPLRLVGSATFSTGVVNLHYQPA</sequence>
<feature type="domain" description="Bacterial bifunctional deaminase-reductase C-terminal" evidence="1">
    <location>
        <begin position="2"/>
        <end position="171"/>
    </location>
</feature>
<keyword evidence="3" id="KW-1185">Reference proteome</keyword>
<dbReference type="PANTHER" id="PTHR38011:SF11">
    <property type="entry name" value="2,5-DIAMINO-6-RIBOSYLAMINO-4(3H)-PYRIMIDINONE 5'-PHOSPHATE REDUCTASE"/>
    <property type="match status" value="1"/>
</dbReference>
<proteinExistence type="predicted"/>
<dbReference type="RefSeq" id="WP_397085664.1">
    <property type="nucleotide sequence ID" value="NZ_JBITGY010000007.1"/>
</dbReference>